<accession>A0AAD8EBI1</accession>
<evidence type="ECO:0000256" key="2">
    <source>
        <dbReference type="ARBA" id="ARBA00007193"/>
    </source>
</evidence>
<dbReference type="GO" id="GO:0005886">
    <property type="term" value="C:plasma membrane"/>
    <property type="evidence" value="ECO:0007669"/>
    <property type="project" value="TreeGrafter"/>
</dbReference>
<dbReference type="Proteomes" id="UP001233999">
    <property type="component" value="Unassembled WGS sequence"/>
</dbReference>
<evidence type="ECO:0000256" key="10">
    <source>
        <dbReference type="ARBA" id="ARBA00023201"/>
    </source>
</evidence>
<keyword evidence="6 14" id="KW-1133">Transmembrane helix</keyword>
<evidence type="ECO:0000313" key="16">
    <source>
        <dbReference type="Proteomes" id="UP001233999"/>
    </source>
</evidence>
<dbReference type="AlphaFoldDB" id="A0AAD8EBI1"/>
<dbReference type="PANTHER" id="PTHR11690:SF288">
    <property type="entry name" value="AMILORIDE-SENSITIVE NA+ CHANNEL-RELATED"/>
    <property type="match status" value="1"/>
</dbReference>
<evidence type="ECO:0000313" key="15">
    <source>
        <dbReference type="EMBL" id="KAJ9583692.1"/>
    </source>
</evidence>
<feature type="region of interest" description="Disordered" evidence="13">
    <location>
        <begin position="420"/>
        <end position="455"/>
    </location>
</feature>
<evidence type="ECO:0000256" key="7">
    <source>
        <dbReference type="ARBA" id="ARBA00023053"/>
    </source>
</evidence>
<comment type="similarity">
    <text evidence="2 12">Belongs to the amiloride-sensitive sodium channel (TC 1.A.6) family.</text>
</comment>
<keyword evidence="3 12" id="KW-0813">Transport</keyword>
<proteinExistence type="inferred from homology"/>
<dbReference type="Gene3D" id="1.10.287.770">
    <property type="entry name" value="YojJ-like"/>
    <property type="match status" value="1"/>
</dbReference>
<protein>
    <submittedName>
        <fullName evidence="15">Uncharacterized protein</fullName>
    </submittedName>
</protein>
<evidence type="ECO:0000256" key="4">
    <source>
        <dbReference type="ARBA" id="ARBA00022461"/>
    </source>
</evidence>
<dbReference type="GO" id="GO:0015280">
    <property type="term" value="F:ligand-gated sodium channel activity"/>
    <property type="evidence" value="ECO:0007669"/>
    <property type="project" value="TreeGrafter"/>
</dbReference>
<keyword evidence="5 12" id="KW-0812">Transmembrane</keyword>
<dbReference type="EMBL" id="JASPKZ010007544">
    <property type="protein sequence ID" value="KAJ9583692.1"/>
    <property type="molecule type" value="Genomic_DNA"/>
</dbReference>
<evidence type="ECO:0000256" key="1">
    <source>
        <dbReference type="ARBA" id="ARBA00004141"/>
    </source>
</evidence>
<reference evidence="15" key="1">
    <citation type="journal article" date="2023" name="IScience">
        <title>Live-bearing cockroach genome reveals convergent evolutionary mechanisms linked to viviparity in insects and beyond.</title>
        <authorList>
            <person name="Fouks B."/>
            <person name="Harrison M.C."/>
            <person name="Mikhailova A.A."/>
            <person name="Marchal E."/>
            <person name="English S."/>
            <person name="Carruthers M."/>
            <person name="Jennings E.C."/>
            <person name="Chiamaka E.L."/>
            <person name="Frigard R.A."/>
            <person name="Pippel M."/>
            <person name="Attardo G.M."/>
            <person name="Benoit J.B."/>
            <person name="Bornberg-Bauer E."/>
            <person name="Tobe S.S."/>
        </authorList>
    </citation>
    <scope>NUCLEOTIDE SEQUENCE</scope>
    <source>
        <strain evidence="15">Stay&amp;Tobe</strain>
    </source>
</reference>
<evidence type="ECO:0000256" key="6">
    <source>
        <dbReference type="ARBA" id="ARBA00022989"/>
    </source>
</evidence>
<keyword evidence="9 14" id="KW-0472">Membrane</keyword>
<keyword evidence="10 12" id="KW-0739">Sodium transport</keyword>
<dbReference type="PANTHER" id="PTHR11690">
    <property type="entry name" value="AMILORIDE-SENSITIVE SODIUM CHANNEL-RELATED"/>
    <property type="match status" value="1"/>
</dbReference>
<reference evidence="15" key="2">
    <citation type="submission" date="2023-05" db="EMBL/GenBank/DDBJ databases">
        <authorList>
            <person name="Fouks B."/>
        </authorList>
    </citation>
    <scope>NUCLEOTIDE SEQUENCE</scope>
    <source>
        <strain evidence="15">Stay&amp;Tobe</strain>
        <tissue evidence="15">Testes</tissue>
    </source>
</reference>
<dbReference type="Gene3D" id="1.10.287.820">
    <property type="entry name" value="Acid-sensing ion channel domain"/>
    <property type="match status" value="1"/>
</dbReference>
<feature type="compositionally biased region" description="Acidic residues" evidence="13">
    <location>
        <begin position="423"/>
        <end position="455"/>
    </location>
</feature>
<evidence type="ECO:0000256" key="14">
    <source>
        <dbReference type="SAM" id="Phobius"/>
    </source>
</evidence>
<evidence type="ECO:0000256" key="5">
    <source>
        <dbReference type="ARBA" id="ARBA00022692"/>
    </source>
</evidence>
<evidence type="ECO:0000256" key="3">
    <source>
        <dbReference type="ARBA" id="ARBA00022448"/>
    </source>
</evidence>
<evidence type="ECO:0000256" key="13">
    <source>
        <dbReference type="SAM" id="MobiDB-lite"/>
    </source>
</evidence>
<feature type="transmembrane region" description="Helical" evidence="14">
    <location>
        <begin position="481"/>
        <end position="507"/>
    </location>
</feature>
<keyword evidence="16" id="KW-1185">Reference proteome</keyword>
<dbReference type="PRINTS" id="PR01078">
    <property type="entry name" value="AMINACHANNEL"/>
</dbReference>
<dbReference type="InterPro" id="IPR001873">
    <property type="entry name" value="ENaC"/>
</dbReference>
<keyword evidence="8 12" id="KW-0406">Ion transport</keyword>
<keyword evidence="4 12" id="KW-0894">Sodium channel</keyword>
<evidence type="ECO:0000256" key="9">
    <source>
        <dbReference type="ARBA" id="ARBA00023136"/>
    </source>
</evidence>
<dbReference type="Pfam" id="PF00858">
    <property type="entry name" value="ASC"/>
    <property type="match status" value="1"/>
</dbReference>
<sequence>MKSGYTTKWRHKLNRDPANHCMRARSSSGVLYSTSATTRPSTVCATCPSEADTGLRGSSGGLLCMLAFCGTTYLFLLNWNRFVTSPTVTVIETTNFPIANIPFPSVAFCDINRVLWSKAMEFQNEHFSDASNETIELFHTLLQSMSLLEFGDFDVISQDISFANSPEIKALNISELMLRVMPSLDEMFYLHINSCWWRNDFYNSLGKARIWFDSSADYLKLPHKDKANFMLRPYRSSNYGPWGGLRFSLKTSNDSSPKSPVPSGIIMIISNPQDFPENGRVIPSGNTVTVDIDAYVTYTKDRVRSLRLEDRKCLYVDEGNSMNLGGYLMRNCLVECHRNYTLKYCNCTPYFFYSHRDNVPACNITGYICLSKNNDAFNYHKADSTNRYFEKTSAGMECPCQADCSYPLYSLAVSMSRTMKMPDDDDDDDDDDEEDDNQEEDEEEEEEEDEENEGDIFFDIHFQNPTMVRYRTDVQYSWLDLVVAFGGIAGLCLGCSLLSGAEVIYYFTLRLYRHYRLVYGTTSIHTRKTKQKILKRPANRSVFHINPEAFHLHY</sequence>
<gene>
    <name evidence="15" type="ORF">L9F63_021964</name>
</gene>
<organism evidence="15 16">
    <name type="scientific">Diploptera punctata</name>
    <name type="common">Pacific beetle cockroach</name>
    <dbReference type="NCBI Taxonomy" id="6984"/>
    <lineage>
        <taxon>Eukaryota</taxon>
        <taxon>Metazoa</taxon>
        <taxon>Ecdysozoa</taxon>
        <taxon>Arthropoda</taxon>
        <taxon>Hexapoda</taxon>
        <taxon>Insecta</taxon>
        <taxon>Pterygota</taxon>
        <taxon>Neoptera</taxon>
        <taxon>Polyneoptera</taxon>
        <taxon>Dictyoptera</taxon>
        <taxon>Blattodea</taxon>
        <taxon>Blaberoidea</taxon>
        <taxon>Blaberidae</taxon>
        <taxon>Diplopterinae</taxon>
        <taxon>Diploptera</taxon>
    </lineage>
</organism>
<evidence type="ECO:0000256" key="12">
    <source>
        <dbReference type="RuleBase" id="RU000679"/>
    </source>
</evidence>
<evidence type="ECO:0000256" key="11">
    <source>
        <dbReference type="ARBA" id="ARBA00023303"/>
    </source>
</evidence>
<name>A0AAD8EBI1_DIPPU</name>
<evidence type="ECO:0000256" key="8">
    <source>
        <dbReference type="ARBA" id="ARBA00023065"/>
    </source>
</evidence>
<keyword evidence="7" id="KW-0915">Sodium</keyword>
<comment type="subcellular location">
    <subcellularLocation>
        <location evidence="1">Membrane</location>
        <topology evidence="1">Multi-pass membrane protein</topology>
    </subcellularLocation>
</comment>
<comment type="caution">
    <text evidence="15">The sequence shown here is derived from an EMBL/GenBank/DDBJ whole genome shotgun (WGS) entry which is preliminary data.</text>
</comment>
<keyword evidence="11 12" id="KW-0407">Ion channel</keyword>